<sequence length="62" mass="6891">MWKTKGLEPITWTRTRRLTAHRPGPRGRIELSGMHILRILLTPTSATGGSDFGGEQLVAYSN</sequence>
<name>A0A4Z2FHC1_9TELE</name>
<keyword evidence="2" id="KW-1185">Reference proteome</keyword>
<evidence type="ECO:0000313" key="2">
    <source>
        <dbReference type="Proteomes" id="UP000314294"/>
    </source>
</evidence>
<dbReference type="Proteomes" id="UP000314294">
    <property type="component" value="Unassembled WGS sequence"/>
</dbReference>
<dbReference type="EMBL" id="SRLO01001172">
    <property type="protein sequence ID" value="TNN40637.1"/>
    <property type="molecule type" value="Genomic_DNA"/>
</dbReference>
<dbReference type="AlphaFoldDB" id="A0A4Z2FHC1"/>
<comment type="caution">
    <text evidence="1">The sequence shown here is derived from an EMBL/GenBank/DDBJ whole genome shotgun (WGS) entry which is preliminary data.</text>
</comment>
<gene>
    <name evidence="1" type="ORF">EYF80_049200</name>
</gene>
<protein>
    <submittedName>
        <fullName evidence="1">Uncharacterized protein</fullName>
    </submittedName>
</protein>
<organism evidence="1 2">
    <name type="scientific">Liparis tanakae</name>
    <name type="common">Tanaka's snailfish</name>
    <dbReference type="NCBI Taxonomy" id="230148"/>
    <lineage>
        <taxon>Eukaryota</taxon>
        <taxon>Metazoa</taxon>
        <taxon>Chordata</taxon>
        <taxon>Craniata</taxon>
        <taxon>Vertebrata</taxon>
        <taxon>Euteleostomi</taxon>
        <taxon>Actinopterygii</taxon>
        <taxon>Neopterygii</taxon>
        <taxon>Teleostei</taxon>
        <taxon>Neoteleostei</taxon>
        <taxon>Acanthomorphata</taxon>
        <taxon>Eupercaria</taxon>
        <taxon>Perciformes</taxon>
        <taxon>Cottioidei</taxon>
        <taxon>Cottales</taxon>
        <taxon>Liparidae</taxon>
        <taxon>Liparis</taxon>
    </lineage>
</organism>
<evidence type="ECO:0000313" key="1">
    <source>
        <dbReference type="EMBL" id="TNN40637.1"/>
    </source>
</evidence>
<proteinExistence type="predicted"/>
<accession>A0A4Z2FHC1</accession>
<reference evidence="1 2" key="1">
    <citation type="submission" date="2019-03" db="EMBL/GenBank/DDBJ databases">
        <title>First draft genome of Liparis tanakae, snailfish: a comprehensive survey of snailfish specific genes.</title>
        <authorList>
            <person name="Kim W."/>
            <person name="Song I."/>
            <person name="Jeong J.-H."/>
            <person name="Kim D."/>
            <person name="Kim S."/>
            <person name="Ryu S."/>
            <person name="Song J.Y."/>
            <person name="Lee S.K."/>
        </authorList>
    </citation>
    <scope>NUCLEOTIDE SEQUENCE [LARGE SCALE GENOMIC DNA]</scope>
    <source>
        <tissue evidence="1">Muscle</tissue>
    </source>
</reference>